<dbReference type="Gene3D" id="3.90.79.10">
    <property type="entry name" value="Nucleoside Triphosphate Pyrophosphohydrolase"/>
    <property type="match status" value="1"/>
</dbReference>
<dbReference type="PANTHER" id="PTHR12992">
    <property type="entry name" value="NUDIX HYDROLASE"/>
    <property type="match status" value="1"/>
</dbReference>
<proteinExistence type="inferred from homology"/>
<dbReference type="Proteomes" id="UP001611263">
    <property type="component" value="Unassembled WGS sequence"/>
</dbReference>
<keyword evidence="5 8" id="KW-0378">Hydrolase</keyword>
<keyword evidence="4" id="KW-0479">Metal-binding</keyword>
<dbReference type="GeneID" id="93505095"/>
<dbReference type="GO" id="GO:0035539">
    <property type="term" value="F:8-oxo-7,8-dihydrodeoxyguanosine triphosphate pyrophosphatase activity"/>
    <property type="evidence" value="ECO:0007669"/>
    <property type="project" value="UniProtKB-EC"/>
</dbReference>
<name>A0ABW7TW22_9NOCA</name>
<evidence type="ECO:0000256" key="6">
    <source>
        <dbReference type="ARBA" id="ARBA00022842"/>
    </source>
</evidence>
<evidence type="ECO:0000256" key="7">
    <source>
        <dbReference type="ARBA" id="ARBA00023211"/>
    </source>
</evidence>
<organism evidence="10 11">
    <name type="scientific">Nocardia carnea</name>
    <dbReference type="NCBI Taxonomy" id="37328"/>
    <lineage>
        <taxon>Bacteria</taxon>
        <taxon>Bacillati</taxon>
        <taxon>Actinomycetota</taxon>
        <taxon>Actinomycetes</taxon>
        <taxon>Mycobacteriales</taxon>
        <taxon>Nocardiaceae</taxon>
        <taxon>Nocardia</taxon>
    </lineage>
</organism>
<dbReference type="InterPro" id="IPR045121">
    <property type="entry name" value="CoAse"/>
</dbReference>
<evidence type="ECO:0000313" key="11">
    <source>
        <dbReference type="Proteomes" id="UP001611263"/>
    </source>
</evidence>
<dbReference type="InterPro" id="IPR020084">
    <property type="entry name" value="NUDIX_hydrolase_CS"/>
</dbReference>
<keyword evidence="6" id="KW-0460">Magnesium</keyword>
<feature type="domain" description="Nudix hydrolase" evidence="9">
    <location>
        <begin position="42"/>
        <end position="184"/>
    </location>
</feature>
<protein>
    <submittedName>
        <fullName evidence="10">NUDIX hydrolase</fullName>
        <ecNumber evidence="10">3.6.1.55</ecNumber>
    </submittedName>
</protein>
<evidence type="ECO:0000313" key="10">
    <source>
        <dbReference type="EMBL" id="MFI1464046.1"/>
    </source>
</evidence>
<comment type="cofactor">
    <cofactor evidence="2">
        <name>Mg(2+)</name>
        <dbReference type="ChEBI" id="CHEBI:18420"/>
    </cofactor>
</comment>
<dbReference type="CDD" id="cd03426">
    <property type="entry name" value="NUDIX_CoAse_Nudt7"/>
    <property type="match status" value="1"/>
</dbReference>
<dbReference type="InterPro" id="IPR000086">
    <property type="entry name" value="NUDIX_hydrolase_dom"/>
</dbReference>
<evidence type="ECO:0000256" key="2">
    <source>
        <dbReference type="ARBA" id="ARBA00001946"/>
    </source>
</evidence>
<keyword evidence="7" id="KW-0464">Manganese</keyword>
<dbReference type="EC" id="3.6.1.55" evidence="10"/>
<evidence type="ECO:0000259" key="9">
    <source>
        <dbReference type="PROSITE" id="PS51462"/>
    </source>
</evidence>
<dbReference type="Pfam" id="PF00293">
    <property type="entry name" value="NUDIX"/>
    <property type="match status" value="1"/>
</dbReference>
<dbReference type="PROSITE" id="PS00893">
    <property type="entry name" value="NUDIX_BOX"/>
    <property type="match status" value="1"/>
</dbReference>
<sequence>MIEFMAADPGPRVPDSIDEFRALARARLNTFDRIAVPDDLATRRAAVALCVVDNGAGPAVIVIKRAYRGRNAGQWGLPGGRVERGETLERAAARELHEELGLVADPADVLGVLDDFPAASGFAITPIVTTLSDIADLDPSADEVHSVHFVDLHSLAAEGTPHWVRRGDTDTPATPETGLLQMRLAPDMTIHAPTGAMLWQFREVVLLGRRSAAARVAHFLQPDWTHH</sequence>
<comment type="caution">
    <text evidence="10">The sequence shown here is derived from an EMBL/GenBank/DDBJ whole genome shotgun (WGS) entry which is preliminary data.</text>
</comment>
<evidence type="ECO:0000256" key="5">
    <source>
        <dbReference type="ARBA" id="ARBA00022801"/>
    </source>
</evidence>
<dbReference type="PRINTS" id="PR00502">
    <property type="entry name" value="NUDIXFAMILY"/>
</dbReference>
<evidence type="ECO:0000256" key="3">
    <source>
        <dbReference type="ARBA" id="ARBA00005582"/>
    </source>
</evidence>
<dbReference type="InterPro" id="IPR015797">
    <property type="entry name" value="NUDIX_hydrolase-like_dom_sf"/>
</dbReference>
<dbReference type="PROSITE" id="PS51462">
    <property type="entry name" value="NUDIX"/>
    <property type="match status" value="1"/>
</dbReference>
<dbReference type="EMBL" id="JBIRUQ010000007">
    <property type="protein sequence ID" value="MFI1464046.1"/>
    <property type="molecule type" value="Genomic_DNA"/>
</dbReference>
<comment type="cofactor">
    <cofactor evidence="1">
        <name>Mn(2+)</name>
        <dbReference type="ChEBI" id="CHEBI:29035"/>
    </cofactor>
</comment>
<evidence type="ECO:0000256" key="4">
    <source>
        <dbReference type="ARBA" id="ARBA00022723"/>
    </source>
</evidence>
<gene>
    <name evidence="10" type="ORF">ACH4WX_25270</name>
</gene>
<evidence type="ECO:0000256" key="8">
    <source>
        <dbReference type="RuleBase" id="RU003476"/>
    </source>
</evidence>
<comment type="similarity">
    <text evidence="3 8">Belongs to the Nudix hydrolase family.</text>
</comment>
<reference evidence="10 11" key="1">
    <citation type="submission" date="2024-10" db="EMBL/GenBank/DDBJ databases">
        <title>The Natural Products Discovery Center: Release of the First 8490 Sequenced Strains for Exploring Actinobacteria Biosynthetic Diversity.</title>
        <authorList>
            <person name="Kalkreuter E."/>
            <person name="Kautsar S.A."/>
            <person name="Yang D."/>
            <person name="Bader C.D."/>
            <person name="Teijaro C.N."/>
            <person name="Fluegel L."/>
            <person name="Davis C.M."/>
            <person name="Simpson J.R."/>
            <person name="Lauterbach L."/>
            <person name="Steele A.D."/>
            <person name="Gui C."/>
            <person name="Meng S."/>
            <person name="Li G."/>
            <person name="Viehrig K."/>
            <person name="Ye F."/>
            <person name="Su P."/>
            <person name="Kiefer A.F."/>
            <person name="Nichols A."/>
            <person name="Cepeda A.J."/>
            <person name="Yan W."/>
            <person name="Fan B."/>
            <person name="Jiang Y."/>
            <person name="Adhikari A."/>
            <person name="Zheng C.-J."/>
            <person name="Schuster L."/>
            <person name="Cowan T.M."/>
            <person name="Smanski M.J."/>
            <person name="Chevrette M.G."/>
            <person name="De Carvalho L.P.S."/>
            <person name="Shen B."/>
        </authorList>
    </citation>
    <scope>NUCLEOTIDE SEQUENCE [LARGE SCALE GENOMIC DNA]</scope>
    <source>
        <strain evidence="10 11">NPDC020568</strain>
    </source>
</reference>
<dbReference type="SUPFAM" id="SSF55811">
    <property type="entry name" value="Nudix"/>
    <property type="match status" value="1"/>
</dbReference>
<keyword evidence="11" id="KW-1185">Reference proteome</keyword>
<dbReference type="RefSeq" id="WP_269322827.1">
    <property type="nucleotide sequence ID" value="NZ_JBIRUQ010000007.1"/>
</dbReference>
<accession>A0ABW7TW22</accession>
<dbReference type="PANTHER" id="PTHR12992:SF11">
    <property type="entry name" value="MITOCHONDRIAL COENZYME A DIPHOSPHATASE NUDT8"/>
    <property type="match status" value="1"/>
</dbReference>
<evidence type="ECO:0000256" key="1">
    <source>
        <dbReference type="ARBA" id="ARBA00001936"/>
    </source>
</evidence>
<dbReference type="InterPro" id="IPR020476">
    <property type="entry name" value="Nudix_hydrolase"/>
</dbReference>